<reference evidence="7 8" key="1">
    <citation type="submission" date="2016-10" db="EMBL/GenBank/DDBJ databases">
        <authorList>
            <person name="de Groot N.N."/>
        </authorList>
    </citation>
    <scope>NUCLEOTIDE SEQUENCE [LARGE SCALE GENOMIC DNA]</scope>
    <source>
        <strain evidence="7 8">DSM 25186</strain>
    </source>
</reference>
<keyword evidence="4 6" id="KW-1133">Transmembrane helix</keyword>
<dbReference type="InterPro" id="IPR002549">
    <property type="entry name" value="AI-2E-like"/>
</dbReference>
<dbReference type="Pfam" id="PF01594">
    <property type="entry name" value="AI-2E_transport"/>
    <property type="match status" value="1"/>
</dbReference>
<evidence type="ECO:0000256" key="5">
    <source>
        <dbReference type="ARBA" id="ARBA00023136"/>
    </source>
</evidence>
<evidence type="ECO:0000313" key="7">
    <source>
        <dbReference type="EMBL" id="SDM61303.1"/>
    </source>
</evidence>
<organism evidence="7 8">
    <name type="scientific">Catalinimonas alkaloidigena</name>
    <dbReference type="NCBI Taxonomy" id="1075417"/>
    <lineage>
        <taxon>Bacteria</taxon>
        <taxon>Pseudomonadati</taxon>
        <taxon>Bacteroidota</taxon>
        <taxon>Cytophagia</taxon>
        <taxon>Cytophagales</taxon>
        <taxon>Catalimonadaceae</taxon>
        <taxon>Catalinimonas</taxon>
    </lineage>
</organism>
<dbReference type="OrthoDB" id="5761230at2"/>
<gene>
    <name evidence="7" type="ORF">SAMN05421823_11720</name>
</gene>
<dbReference type="RefSeq" id="WP_089688362.1">
    <property type="nucleotide sequence ID" value="NZ_FNFO01000017.1"/>
</dbReference>
<evidence type="ECO:0000256" key="3">
    <source>
        <dbReference type="ARBA" id="ARBA00022692"/>
    </source>
</evidence>
<dbReference type="STRING" id="1075417.SAMN05421823_11720"/>
<dbReference type="Proteomes" id="UP000198510">
    <property type="component" value="Unassembled WGS sequence"/>
</dbReference>
<keyword evidence="8" id="KW-1185">Reference proteome</keyword>
<accession>A0A1G9UN78</accession>
<comment type="similarity">
    <text evidence="2">Belongs to the autoinducer-2 exporter (AI-2E) (TC 2.A.86) family.</text>
</comment>
<feature type="transmembrane region" description="Helical" evidence="6">
    <location>
        <begin position="295"/>
        <end position="328"/>
    </location>
</feature>
<feature type="transmembrane region" description="Helical" evidence="6">
    <location>
        <begin position="214"/>
        <end position="240"/>
    </location>
</feature>
<evidence type="ECO:0000256" key="2">
    <source>
        <dbReference type="ARBA" id="ARBA00009773"/>
    </source>
</evidence>
<comment type="subcellular location">
    <subcellularLocation>
        <location evidence="1">Membrane</location>
        <topology evidence="1">Multi-pass membrane protein</topology>
    </subcellularLocation>
</comment>
<dbReference type="GO" id="GO:0016020">
    <property type="term" value="C:membrane"/>
    <property type="evidence" value="ECO:0007669"/>
    <property type="project" value="UniProtKB-SubCell"/>
</dbReference>
<dbReference type="EMBL" id="FNFO01000017">
    <property type="protein sequence ID" value="SDM61303.1"/>
    <property type="molecule type" value="Genomic_DNA"/>
</dbReference>
<evidence type="ECO:0000256" key="1">
    <source>
        <dbReference type="ARBA" id="ARBA00004141"/>
    </source>
</evidence>
<proteinExistence type="inferred from homology"/>
<feature type="transmembrane region" description="Helical" evidence="6">
    <location>
        <begin position="12"/>
        <end position="45"/>
    </location>
</feature>
<keyword evidence="3 6" id="KW-0812">Transmembrane</keyword>
<dbReference type="PANTHER" id="PTHR21716">
    <property type="entry name" value="TRANSMEMBRANE PROTEIN"/>
    <property type="match status" value="1"/>
</dbReference>
<sequence>MDASLRNFGRKLGLLFLIAVALLAIQFLTHELLLLFAAIMLAILWRGTARWLHAKTRVPVGWALALTILVQFGVIAGLIALLAPNVAEQVSQLSDRLPQIVDEVKSAAQSSSVGQMLWKQLPDSSEWLGGDSQQITQRVFSFFTLTLGAVFDVVIIVVLATFLAIDPLLYVRGFLRLIPTEQRPRAAQVLITLNITLFRWFIGKILDMTSVGIMTAIGLWALGMPLVLTLSLIAFFFSFVPNLGPLLSAVPPVLLAFVQSPSMALYVALLYLGIQAFESYLITPNIQKHAIQMPPVLLLAVQVFFAKLLGALGLLLSTPILATVMILVKMLYVKGTLGDQHLDVAFEEEAARRSHALLPEEPSA</sequence>
<name>A0A1G9UN78_9BACT</name>
<feature type="transmembrane region" description="Helical" evidence="6">
    <location>
        <begin position="60"/>
        <end position="83"/>
    </location>
</feature>
<keyword evidence="5 6" id="KW-0472">Membrane</keyword>
<feature type="transmembrane region" description="Helical" evidence="6">
    <location>
        <begin position="252"/>
        <end position="274"/>
    </location>
</feature>
<protein>
    <submittedName>
        <fullName evidence="7">Predicted PurR-regulated permease PerM</fullName>
    </submittedName>
</protein>
<dbReference type="PANTHER" id="PTHR21716:SF62">
    <property type="entry name" value="TRANSPORT PROTEIN YDBI-RELATED"/>
    <property type="match status" value="1"/>
</dbReference>
<evidence type="ECO:0000313" key="8">
    <source>
        <dbReference type="Proteomes" id="UP000198510"/>
    </source>
</evidence>
<evidence type="ECO:0000256" key="6">
    <source>
        <dbReference type="SAM" id="Phobius"/>
    </source>
</evidence>
<dbReference type="AlphaFoldDB" id="A0A1G9UN78"/>
<evidence type="ECO:0000256" key="4">
    <source>
        <dbReference type="ARBA" id="ARBA00022989"/>
    </source>
</evidence>
<feature type="transmembrane region" description="Helical" evidence="6">
    <location>
        <begin position="142"/>
        <end position="165"/>
    </location>
</feature>
<feature type="transmembrane region" description="Helical" evidence="6">
    <location>
        <begin position="185"/>
        <end position="202"/>
    </location>
</feature>
<dbReference type="GO" id="GO:0055085">
    <property type="term" value="P:transmembrane transport"/>
    <property type="evidence" value="ECO:0007669"/>
    <property type="project" value="TreeGrafter"/>
</dbReference>